<dbReference type="GO" id="GO:0003735">
    <property type="term" value="F:structural constituent of ribosome"/>
    <property type="evidence" value="ECO:0007669"/>
    <property type="project" value="InterPro"/>
</dbReference>
<comment type="caution">
    <text evidence="7">The sequence shown here is derived from an EMBL/GenBank/DDBJ whole genome shotgun (WGS) entry which is preliminary data.</text>
</comment>
<dbReference type="Proteomes" id="UP000177177">
    <property type="component" value="Unassembled WGS sequence"/>
</dbReference>
<evidence type="ECO:0000313" key="7">
    <source>
        <dbReference type="EMBL" id="OHA03643.1"/>
    </source>
</evidence>
<organism evidence="7 8">
    <name type="scientific">Candidatus Sungbacteria bacterium RIFCSPHIGHO2_02_FULL_53_17</name>
    <dbReference type="NCBI Taxonomy" id="1802275"/>
    <lineage>
        <taxon>Bacteria</taxon>
        <taxon>Candidatus Sungiibacteriota</taxon>
    </lineage>
</organism>
<evidence type="ECO:0000256" key="6">
    <source>
        <dbReference type="RuleBase" id="RU000661"/>
    </source>
</evidence>
<evidence type="ECO:0000256" key="4">
    <source>
        <dbReference type="ARBA" id="ARBA00035494"/>
    </source>
</evidence>
<evidence type="ECO:0000256" key="5">
    <source>
        <dbReference type="RuleBase" id="RU000660"/>
    </source>
</evidence>
<dbReference type="SUPFAM" id="SSF64263">
    <property type="entry name" value="Prokaryotic ribosomal protein L17"/>
    <property type="match status" value="1"/>
</dbReference>
<protein>
    <recommendedName>
        <fullName evidence="4 6">50S ribosomal protein L17</fullName>
    </recommendedName>
</protein>
<sequence>MRHLKRGKKFGRERDARRALMKTMAASFFMHGRIETTEAKARALRPYVEKTLTRAKAPTLSNRRLLIAASSPAAAQHAIQRAGEMAGRPGGYTRIIKVGVRKSDSARIAILELVK</sequence>
<proteinExistence type="inferred from homology"/>
<comment type="similarity">
    <text evidence="1 5">Belongs to the bacterial ribosomal protein bL17 family.</text>
</comment>
<dbReference type="InterPro" id="IPR036373">
    <property type="entry name" value="Ribosomal_bL17_sf"/>
</dbReference>
<keyword evidence="2 5" id="KW-0689">Ribosomal protein</keyword>
<dbReference type="AlphaFoldDB" id="A0A1G2KW59"/>
<name>A0A1G2KW59_9BACT</name>
<dbReference type="GO" id="GO:0006412">
    <property type="term" value="P:translation"/>
    <property type="evidence" value="ECO:0007669"/>
    <property type="project" value="InterPro"/>
</dbReference>
<gene>
    <name evidence="7" type="ORF">A3C92_01040</name>
</gene>
<dbReference type="GO" id="GO:0022625">
    <property type="term" value="C:cytosolic large ribosomal subunit"/>
    <property type="evidence" value="ECO:0007669"/>
    <property type="project" value="TreeGrafter"/>
</dbReference>
<dbReference type="EMBL" id="MHQN01000014">
    <property type="protein sequence ID" value="OHA03643.1"/>
    <property type="molecule type" value="Genomic_DNA"/>
</dbReference>
<dbReference type="NCBIfam" id="TIGR00059">
    <property type="entry name" value="L17"/>
    <property type="match status" value="1"/>
</dbReference>
<dbReference type="Pfam" id="PF01196">
    <property type="entry name" value="Ribosomal_L17"/>
    <property type="match status" value="1"/>
</dbReference>
<evidence type="ECO:0000313" key="8">
    <source>
        <dbReference type="Proteomes" id="UP000177177"/>
    </source>
</evidence>
<dbReference type="Gene3D" id="3.90.1030.10">
    <property type="entry name" value="Ribosomal protein L17"/>
    <property type="match status" value="1"/>
</dbReference>
<keyword evidence="3 5" id="KW-0687">Ribonucleoprotein</keyword>
<reference evidence="7 8" key="1">
    <citation type="journal article" date="2016" name="Nat. Commun.">
        <title>Thousands of microbial genomes shed light on interconnected biogeochemical processes in an aquifer system.</title>
        <authorList>
            <person name="Anantharaman K."/>
            <person name="Brown C.T."/>
            <person name="Hug L.A."/>
            <person name="Sharon I."/>
            <person name="Castelle C.J."/>
            <person name="Probst A.J."/>
            <person name="Thomas B.C."/>
            <person name="Singh A."/>
            <person name="Wilkins M.J."/>
            <person name="Karaoz U."/>
            <person name="Brodie E.L."/>
            <person name="Williams K.H."/>
            <person name="Hubbard S.S."/>
            <person name="Banfield J.F."/>
        </authorList>
    </citation>
    <scope>NUCLEOTIDE SEQUENCE [LARGE SCALE GENOMIC DNA]</scope>
</reference>
<dbReference type="PANTHER" id="PTHR14413:SF16">
    <property type="entry name" value="LARGE RIBOSOMAL SUBUNIT PROTEIN BL17M"/>
    <property type="match status" value="1"/>
</dbReference>
<dbReference type="PANTHER" id="PTHR14413">
    <property type="entry name" value="RIBOSOMAL PROTEIN L17"/>
    <property type="match status" value="1"/>
</dbReference>
<accession>A0A1G2KW59</accession>
<dbReference type="InterPro" id="IPR000456">
    <property type="entry name" value="Ribosomal_bL17"/>
</dbReference>
<evidence type="ECO:0000256" key="1">
    <source>
        <dbReference type="ARBA" id="ARBA00008777"/>
    </source>
</evidence>
<evidence type="ECO:0000256" key="2">
    <source>
        <dbReference type="ARBA" id="ARBA00022980"/>
    </source>
</evidence>
<evidence type="ECO:0000256" key="3">
    <source>
        <dbReference type="ARBA" id="ARBA00023274"/>
    </source>
</evidence>